<dbReference type="Gene3D" id="3.40.50.150">
    <property type="entry name" value="Vaccinia Virus protein VP39"/>
    <property type="match status" value="1"/>
</dbReference>
<comment type="caution">
    <text evidence="1">The sequence shown here is derived from an EMBL/GenBank/DDBJ whole genome shotgun (WGS) entry which is preliminary data.</text>
</comment>
<dbReference type="Pfam" id="PF05219">
    <property type="entry name" value="DREV"/>
    <property type="match status" value="1"/>
</dbReference>
<proteinExistence type="predicted"/>
<dbReference type="EMBL" id="CAXLJL010000149">
    <property type="protein sequence ID" value="CAL5133037.1"/>
    <property type="molecule type" value="Genomic_DNA"/>
</dbReference>
<evidence type="ECO:0000313" key="1">
    <source>
        <dbReference type="EMBL" id="CAL5133037.1"/>
    </source>
</evidence>
<sequence>MHEYIHSPLIRALYAKVQDQQVHASSSHTEWYSINCEHFEPQTVEKFLQLEQDEETEAFLTNCFEKSDWIFTQLYHAIAKAILTWFMTSTSINGLLRRGSMFVFSSAQFQKLLDIEVDNALETLLDLGAGDGMVTVKMAPFFHRVFVTEVSVTMNWRLKERGFTLLDPFSWELVNADPEAGISCPDRFDVISCLNLLDRCDTPLTLLKRVAGKLKPKTGRLVIGIVLPLNQYVETTSDRNASESLDPPNSPLWEVHFDALLSRILAVADFELVRWTRVPYLCEGDFTQNFFYLNEIVMVLRIRSS</sequence>
<dbReference type="InterPro" id="IPR029063">
    <property type="entry name" value="SAM-dependent_MTases_sf"/>
</dbReference>
<dbReference type="SUPFAM" id="SSF53335">
    <property type="entry name" value="S-adenosyl-L-methionine-dependent methyltransferases"/>
    <property type="match status" value="1"/>
</dbReference>
<dbReference type="AlphaFoldDB" id="A0AAV2T9X3"/>
<evidence type="ECO:0000313" key="2">
    <source>
        <dbReference type="Proteomes" id="UP001497525"/>
    </source>
</evidence>
<protein>
    <recommendedName>
        <fullName evidence="3">Methyltransferase-like protein 9</fullName>
    </recommendedName>
</protein>
<name>A0AAV2T9X3_CALDB</name>
<dbReference type="GO" id="GO:0106370">
    <property type="term" value="F:protein-L-histidine N-pros-methyltransferase activity"/>
    <property type="evidence" value="ECO:0007669"/>
    <property type="project" value="InterPro"/>
</dbReference>
<dbReference type="PANTHER" id="PTHR12890">
    <property type="entry name" value="DREV PROTEIN"/>
    <property type="match status" value="1"/>
</dbReference>
<dbReference type="Proteomes" id="UP001497525">
    <property type="component" value="Unassembled WGS sequence"/>
</dbReference>
<dbReference type="InterPro" id="IPR007884">
    <property type="entry name" value="METL9"/>
</dbReference>
<evidence type="ECO:0008006" key="3">
    <source>
        <dbReference type="Google" id="ProtNLM"/>
    </source>
</evidence>
<organism evidence="1 2">
    <name type="scientific">Calicophoron daubneyi</name>
    <name type="common">Rumen fluke</name>
    <name type="synonym">Paramphistomum daubneyi</name>
    <dbReference type="NCBI Taxonomy" id="300641"/>
    <lineage>
        <taxon>Eukaryota</taxon>
        <taxon>Metazoa</taxon>
        <taxon>Spiralia</taxon>
        <taxon>Lophotrochozoa</taxon>
        <taxon>Platyhelminthes</taxon>
        <taxon>Trematoda</taxon>
        <taxon>Digenea</taxon>
        <taxon>Plagiorchiida</taxon>
        <taxon>Pronocephalata</taxon>
        <taxon>Paramphistomoidea</taxon>
        <taxon>Paramphistomidae</taxon>
        <taxon>Calicophoron</taxon>
    </lineage>
</organism>
<reference evidence="1" key="1">
    <citation type="submission" date="2024-06" db="EMBL/GenBank/DDBJ databases">
        <authorList>
            <person name="Liu X."/>
            <person name="Lenzi L."/>
            <person name="Haldenby T S."/>
            <person name="Uol C."/>
        </authorList>
    </citation>
    <scope>NUCLEOTIDE SEQUENCE</scope>
</reference>
<accession>A0AAV2T9X3</accession>
<gene>
    <name evidence="1" type="ORF">CDAUBV1_LOCUS6325</name>
</gene>
<dbReference type="PANTHER" id="PTHR12890:SF0">
    <property type="entry name" value="PROTEIN-L-HISTIDINE N-PROS-METHYLTRANSFERASE"/>
    <property type="match status" value="1"/>
</dbReference>
<dbReference type="CDD" id="cd02440">
    <property type="entry name" value="AdoMet_MTases"/>
    <property type="match status" value="1"/>
</dbReference>